<feature type="region of interest" description="Disordered" evidence="1">
    <location>
        <begin position="59"/>
        <end position="97"/>
    </location>
</feature>
<dbReference type="GO" id="GO:0045893">
    <property type="term" value="P:positive regulation of DNA-templated transcription"/>
    <property type="evidence" value="ECO:0007669"/>
    <property type="project" value="TreeGrafter"/>
</dbReference>
<reference evidence="4 5" key="1">
    <citation type="submission" date="2025-04" db="UniProtKB">
        <authorList>
            <consortium name="RefSeq"/>
        </authorList>
    </citation>
    <scope>IDENTIFICATION</scope>
    <source>
        <tissue evidence="4 5">Sperm</tissue>
    </source>
</reference>
<feature type="compositionally biased region" description="Acidic residues" evidence="1">
    <location>
        <begin position="74"/>
        <end position="90"/>
    </location>
</feature>
<evidence type="ECO:0000313" key="3">
    <source>
        <dbReference type="Proteomes" id="UP001318040"/>
    </source>
</evidence>
<dbReference type="AlphaFoldDB" id="A0AAJ7TMW4"/>
<evidence type="ECO:0000313" key="4">
    <source>
        <dbReference type="RefSeq" id="XP_032820807.1"/>
    </source>
</evidence>
<dbReference type="InterPro" id="IPR038990">
    <property type="entry name" value="LBH_dom"/>
</dbReference>
<evidence type="ECO:0000313" key="6">
    <source>
        <dbReference type="RefSeq" id="XP_032820810.1"/>
    </source>
</evidence>
<dbReference type="RefSeq" id="XP_032820807.1">
    <property type="nucleotide sequence ID" value="XM_032964916.1"/>
</dbReference>
<protein>
    <submittedName>
        <fullName evidence="4 5">Protein LBH-like</fullName>
    </submittedName>
</protein>
<dbReference type="RefSeq" id="XP_032820809.1">
    <property type="nucleotide sequence ID" value="XM_032964918.1"/>
</dbReference>
<dbReference type="PANTHER" id="PTHR14987">
    <property type="entry name" value="PROTEIN LBH-RELATED"/>
    <property type="match status" value="1"/>
</dbReference>
<feature type="compositionally biased region" description="Basic and acidic residues" evidence="1">
    <location>
        <begin position="121"/>
        <end position="131"/>
    </location>
</feature>
<organism evidence="3 6">
    <name type="scientific">Petromyzon marinus</name>
    <name type="common">Sea lamprey</name>
    <dbReference type="NCBI Taxonomy" id="7757"/>
    <lineage>
        <taxon>Eukaryota</taxon>
        <taxon>Metazoa</taxon>
        <taxon>Chordata</taxon>
        <taxon>Craniata</taxon>
        <taxon>Vertebrata</taxon>
        <taxon>Cyclostomata</taxon>
        <taxon>Hyperoartia</taxon>
        <taxon>Petromyzontiformes</taxon>
        <taxon>Petromyzontidae</taxon>
        <taxon>Petromyzon</taxon>
    </lineage>
</organism>
<dbReference type="InterPro" id="IPR042945">
    <property type="entry name" value="LBH_dom_prot"/>
</dbReference>
<proteinExistence type="predicted"/>
<keyword evidence="3" id="KW-1185">Reference proteome</keyword>
<accession>A0AAJ7TMW4</accession>
<dbReference type="Pfam" id="PF15317">
    <property type="entry name" value="Lbh"/>
    <property type="match status" value="1"/>
</dbReference>
<sequence>MTELMMSQSAMEDLSFKTRDARLPFQIFPDPYDTYDGYCLSTKGRLPSIVVEPIDGGEVESGELRWPPEGMLLSEEEYEEEEEEEEEEDAFPSARDDLARDMDQDAATAAARAHWDRVEGVIASVDKERESPPNSGGPSTPVEK</sequence>
<gene>
    <name evidence="4 5 6" type="primary">LOC116948339</name>
</gene>
<dbReference type="KEGG" id="pmrn:116948339"/>
<evidence type="ECO:0000256" key="1">
    <source>
        <dbReference type="SAM" id="MobiDB-lite"/>
    </source>
</evidence>
<name>A0AAJ7TMW4_PETMA</name>
<dbReference type="PANTHER" id="PTHR14987:SF2">
    <property type="entry name" value="PROTEIN LBH"/>
    <property type="match status" value="1"/>
</dbReference>
<feature type="region of interest" description="Disordered" evidence="1">
    <location>
        <begin position="121"/>
        <end position="144"/>
    </location>
</feature>
<evidence type="ECO:0000259" key="2">
    <source>
        <dbReference type="Pfam" id="PF15317"/>
    </source>
</evidence>
<dbReference type="RefSeq" id="XP_032820810.1">
    <property type="nucleotide sequence ID" value="XM_032964919.1"/>
</dbReference>
<dbReference type="GO" id="GO:0005634">
    <property type="term" value="C:nucleus"/>
    <property type="evidence" value="ECO:0007669"/>
    <property type="project" value="TreeGrafter"/>
</dbReference>
<dbReference type="Proteomes" id="UP001318040">
    <property type="component" value="Chromosome 33"/>
</dbReference>
<evidence type="ECO:0000313" key="5">
    <source>
        <dbReference type="RefSeq" id="XP_032820809.1"/>
    </source>
</evidence>
<feature type="domain" description="LBH" evidence="2">
    <location>
        <begin position="1"/>
        <end position="88"/>
    </location>
</feature>